<dbReference type="KEGG" id="pbap:Pla133_25510"/>
<dbReference type="InterPro" id="IPR002909">
    <property type="entry name" value="IPT_dom"/>
</dbReference>
<keyword evidence="4" id="KW-1185">Reference proteome</keyword>
<gene>
    <name evidence="3" type="ORF">Pla133_25510</name>
</gene>
<dbReference type="CDD" id="cd00603">
    <property type="entry name" value="IPT_PCSR"/>
    <property type="match status" value="1"/>
</dbReference>
<dbReference type="RefSeq" id="WP_145065680.1">
    <property type="nucleotide sequence ID" value="NZ_CP036287.1"/>
</dbReference>
<dbReference type="EMBL" id="CP036287">
    <property type="protein sequence ID" value="QDU67468.1"/>
    <property type="molecule type" value="Genomic_DNA"/>
</dbReference>
<dbReference type="InterPro" id="IPR014756">
    <property type="entry name" value="Ig_E-set"/>
</dbReference>
<dbReference type="Gene3D" id="2.60.40.10">
    <property type="entry name" value="Immunoglobulins"/>
    <property type="match status" value="1"/>
</dbReference>
<organism evidence="3 4">
    <name type="scientific">Engelhardtia mirabilis</name>
    <dbReference type="NCBI Taxonomy" id="2528011"/>
    <lineage>
        <taxon>Bacteria</taxon>
        <taxon>Pseudomonadati</taxon>
        <taxon>Planctomycetota</taxon>
        <taxon>Planctomycetia</taxon>
        <taxon>Planctomycetia incertae sedis</taxon>
        <taxon>Engelhardtia</taxon>
    </lineage>
</organism>
<keyword evidence="1" id="KW-0732">Signal</keyword>
<sequence length="284" mass="28301" precursor="true">MIGSRLGWAALAVASAPLAQAQLASSAGFRLETLALDGGGAGTCSIGFAAILDQPALEPSSGLASPGFGAQLGSLTLTDPLATDQPAVFAVEPPFGPKSGGTVVTLCGIHLDRGGLAAPVVASLDGSPLAGLVVLSDSTVTATVPAGANGPADLLLSTSLGTASLGGGFVHTPAVTSSPVAYRTGEIELANYGAPGGFFDMYASPFVTNLPLPPYGNLLIGPAPLIPLIFIQPYPAPDGIVVTRATIPDDPGLSGLFLHFQSIAVQSLAPLDVQLVNRASTLLQ</sequence>
<dbReference type="AlphaFoldDB" id="A0A518BKH4"/>
<feature type="domain" description="IPT/TIG" evidence="2">
    <location>
        <begin position="85"/>
        <end position="180"/>
    </location>
</feature>
<evidence type="ECO:0000313" key="3">
    <source>
        <dbReference type="EMBL" id="QDU67468.1"/>
    </source>
</evidence>
<evidence type="ECO:0000256" key="1">
    <source>
        <dbReference type="SAM" id="SignalP"/>
    </source>
</evidence>
<proteinExistence type="predicted"/>
<evidence type="ECO:0000259" key="2">
    <source>
        <dbReference type="SMART" id="SM00429"/>
    </source>
</evidence>
<dbReference type="SUPFAM" id="SSF81296">
    <property type="entry name" value="E set domains"/>
    <property type="match status" value="1"/>
</dbReference>
<name>A0A518BKH4_9BACT</name>
<dbReference type="SMART" id="SM00429">
    <property type="entry name" value="IPT"/>
    <property type="match status" value="1"/>
</dbReference>
<evidence type="ECO:0000313" key="4">
    <source>
        <dbReference type="Proteomes" id="UP000316921"/>
    </source>
</evidence>
<dbReference type="Pfam" id="PF01833">
    <property type="entry name" value="TIG"/>
    <property type="match status" value="1"/>
</dbReference>
<feature type="chain" id="PRO_5021947070" description="IPT/TIG domain-containing protein" evidence="1">
    <location>
        <begin position="22"/>
        <end position="284"/>
    </location>
</feature>
<reference evidence="3 4" key="1">
    <citation type="submission" date="2019-02" db="EMBL/GenBank/DDBJ databases">
        <title>Deep-cultivation of Planctomycetes and their phenomic and genomic characterization uncovers novel biology.</title>
        <authorList>
            <person name="Wiegand S."/>
            <person name="Jogler M."/>
            <person name="Boedeker C."/>
            <person name="Pinto D."/>
            <person name="Vollmers J."/>
            <person name="Rivas-Marin E."/>
            <person name="Kohn T."/>
            <person name="Peeters S.H."/>
            <person name="Heuer A."/>
            <person name="Rast P."/>
            <person name="Oberbeckmann S."/>
            <person name="Bunk B."/>
            <person name="Jeske O."/>
            <person name="Meyerdierks A."/>
            <person name="Storesund J.E."/>
            <person name="Kallscheuer N."/>
            <person name="Luecker S."/>
            <person name="Lage O.M."/>
            <person name="Pohl T."/>
            <person name="Merkel B.J."/>
            <person name="Hornburger P."/>
            <person name="Mueller R.-W."/>
            <person name="Bruemmer F."/>
            <person name="Labrenz M."/>
            <person name="Spormann A.M."/>
            <person name="Op den Camp H."/>
            <person name="Overmann J."/>
            <person name="Amann R."/>
            <person name="Jetten M.S.M."/>
            <person name="Mascher T."/>
            <person name="Medema M.H."/>
            <person name="Devos D.P."/>
            <person name="Kaster A.-K."/>
            <person name="Ovreas L."/>
            <person name="Rohde M."/>
            <person name="Galperin M.Y."/>
            <person name="Jogler C."/>
        </authorList>
    </citation>
    <scope>NUCLEOTIDE SEQUENCE [LARGE SCALE GENOMIC DNA]</scope>
    <source>
        <strain evidence="3 4">Pla133</strain>
    </source>
</reference>
<dbReference type="Proteomes" id="UP000316921">
    <property type="component" value="Chromosome"/>
</dbReference>
<accession>A0A518BKH4</accession>
<dbReference type="InterPro" id="IPR013783">
    <property type="entry name" value="Ig-like_fold"/>
</dbReference>
<feature type="signal peptide" evidence="1">
    <location>
        <begin position="1"/>
        <end position="21"/>
    </location>
</feature>
<protein>
    <recommendedName>
        <fullName evidence="2">IPT/TIG domain-containing protein</fullName>
    </recommendedName>
</protein>